<dbReference type="PANTHER" id="PTHR39198:SF1">
    <property type="entry name" value="ALPHA-GALACTOSIDASE NEW3 DOMAIN-CONTAINING PROTEIN"/>
    <property type="match status" value="1"/>
</dbReference>
<evidence type="ECO:0000313" key="3">
    <source>
        <dbReference type="EMBL" id="TZE81349.1"/>
    </source>
</evidence>
<feature type="transmembrane region" description="Helical" evidence="1">
    <location>
        <begin position="363"/>
        <end position="383"/>
    </location>
</feature>
<protein>
    <submittedName>
        <fullName evidence="3">Alpha-galactosidase</fullName>
    </submittedName>
</protein>
<sequence>MKKGVCGLYKRWYLPYILLLSLLVTILPVCDVYAAPVISTDYPGVIVQPGANLTFPLTISGVSGKVSLGVSSVPKGWDAQIFGDGRLINAVFVKPNSEVDAELHVKVPQDVADGKYTIGVMARSAGGNSLIDIDITVNGGAVGSDEIEVQYPSLSGPDTATYNFRATLTNNSGRSRSYNLGVDAPQGWQVTFKPAYQSDQIASLSLDAGKSQDLDISVDPPDNVKAGKYTITVAAISGQDVAKANLEVVITGNYKMKVSTQDERLNADVTAGHKGSVTFTIKNEGSADLHGITFSSEAPQNWSVTFAPESIDLIPAGETRQVTAFITPDSRAIAGDYMVGITASAKETSESMDIRTTVHTSTLWGLVGVVIVVAVVGWVMWTFRKYGRR</sequence>
<proteinExistence type="predicted"/>
<keyword evidence="4" id="KW-1185">Reference proteome</keyword>
<dbReference type="InterPro" id="IPR018905">
    <property type="entry name" value="A-galactase_NEW3"/>
</dbReference>
<keyword evidence="1" id="KW-1133">Transmembrane helix</keyword>
<dbReference type="InterPro" id="IPR013783">
    <property type="entry name" value="Ig-like_fold"/>
</dbReference>
<accession>A0A5D8QB29</accession>
<dbReference type="PANTHER" id="PTHR39198">
    <property type="entry name" value="HYPOTHETICAL MEMBRANE PROTEIN, CONSERVED"/>
    <property type="match status" value="1"/>
</dbReference>
<gene>
    <name evidence="3" type="ORF">FWJ32_09975</name>
</gene>
<dbReference type="Proteomes" id="UP000322976">
    <property type="component" value="Unassembled WGS sequence"/>
</dbReference>
<evidence type="ECO:0000313" key="4">
    <source>
        <dbReference type="Proteomes" id="UP000322976"/>
    </source>
</evidence>
<reference evidence="3 4" key="1">
    <citation type="submission" date="2019-08" db="EMBL/GenBank/DDBJ databases">
        <title>Calorimonas adulescens gen. nov., sp. nov., an anaerobic thermophilic bacterium from Sakhalin hot spring.</title>
        <authorList>
            <person name="Khomyakova M.A."/>
            <person name="Merkel A.Y."/>
            <person name="Novikov A."/>
            <person name="Bonch-Osmolovskaya E.A."/>
            <person name="Slobodkin A.I."/>
        </authorList>
    </citation>
    <scope>NUCLEOTIDE SEQUENCE [LARGE SCALE GENOMIC DNA]</scope>
    <source>
        <strain evidence="3 4">A05MB</strain>
    </source>
</reference>
<dbReference type="AlphaFoldDB" id="A0A5D8QB29"/>
<dbReference type="Gene3D" id="2.60.40.10">
    <property type="entry name" value="Immunoglobulins"/>
    <property type="match status" value="1"/>
</dbReference>
<feature type="domain" description="Alpha-galactosidase NEW3" evidence="2">
    <location>
        <begin position="164"/>
        <end position="235"/>
    </location>
</feature>
<keyword evidence="1" id="KW-0812">Transmembrane</keyword>
<dbReference type="Pfam" id="PF10633">
    <property type="entry name" value="NPCBM_assoc"/>
    <property type="match status" value="2"/>
</dbReference>
<evidence type="ECO:0000259" key="2">
    <source>
        <dbReference type="Pfam" id="PF10633"/>
    </source>
</evidence>
<organism evidence="3 4">
    <name type="scientific">Calorimonas adulescens</name>
    <dbReference type="NCBI Taxonomy" id="2606906"/>
    <lineage>
        <taxon>Bacteria</taxon>
        <taxon>Bacillati</taxon>
        <taxon>Bacillota</taxon>
        <taxon>Clostridia</taxon>
        <taxon>Thermoanaerobacterales</taxon>
        <taxon>Thermoanaerobacteraceae</taxon>
        <taxon>Calorimonas</taxon>
    </lineage>
</organism>
<name>A0A5D8QB29_9THEO</name>
<evidence type="ECO:0000256" key="1">
    <source>
        <dbReference type="SAM" id="Phobius"/>
    </source>
</evidence>
<dbReference type="EMBL" id="VTPS01000015">
    <property type="protein sequence ID" value="TZE81349.1"/>
    <property type="molecule type" value="Genomic_DNA"/>
</dbReference>
<feature type="domain" description="Alpha-galactosidase NEW3" evidence="2">
    <location>
        <begin position="269"/>
        <end position="344"/>
    </location>
</feature>
<comment type="caution">
    <text evidence="3">The sequence shown here is derived from an EMBL/GenBank/DDBJ whole genome shotgun (WGS) entry which is preliminary data.</text>
</comment>
<keyword evidence="1" id="KW-0472">Membrane</keyword>